<organism evidence="12">
    <name type="scientific">Nothobranchius kuhntae</name>
    <name type="common">Beira killifish</name>
    <dbReference type="NCBI Taxonomy" id="321403"/>
    <lineage>
        <taxon>Eukaryota</taxon>
        <taxon>Metazoa</taxon>
        <taxon>Chordata</taxon>
        <taxon>Craniata</taxon>
        <taxon>Vertebrata</taxon>
        <taxon>Euteleostomi</taxon>
        <taxon>Actinopterygii</taxon>
        <taxon>Neopterygii</taxon>
        <taxon>Teleostei</taxon>
        <taxon>Neoteleostei</taxon>
        <taxon>Acanthomorphata</taxon>
        <taxon>Ovalentaria</taxon>
        <taxon>Atherinomorphae</taxon>
        <taxon>Cyprinodontiformes</taxon>
        <taxon>Nothobranchiidae</taxon>
        <taxon>Nothobranchius</taxon>
    </lineage>
</organism>
<protein>
    <recommendedName>
        <fullName evidence="11">NADH dehydrogenase [ubiquinone] 1 subunit C2</fullName>
    </recommendedName>
</protein>
<evidence type="ECO:0000256" key="9">
    <source>
        <dbReference type="ARBA" id="ARBA00023128"/>
    </source>
</evidence>
<sequence>MGLIPEEGKSLPPPGIVNRYSVWLSGAGWLTAMLHNAMARRPPLKSGVHRQVLFSTIGWFIGYHLVKFENYAYAKRDRDMNEYMKLHPERFPVKEKKTFAEIVEPFYPVR</sequence>
<reference evidence="12" key="1">
    <citation type="submission" date="2016-05" db="EMBL/GenBank/DDBJ databases">
        <authorList>
            <person name="Lavstsen T."/>
            <person name="Jespersen J.S."/>
        </authorList>
    </citation>
    <scope>NUCLEOTIDE SEQUENCE</scope>
    <source>
        <tissue evidence="12">Brain</tissue>
    </source>
</reference>
<dbReference type="AlphaFoldDB" id="A0A1A8I972"/>
<dbReference type="PANTHER" id="PTHR13099:SF0">
    <property type="entry name" value="NADH DEHYDROGENASE [UBIQUINONE] 1 SUBUNIT C2-RELATED"/>
    <property type="match status" value="1"/>
</dbReference>
<evidence type="ECO:0000256" key="1">
    <source>
        <dbReference type="ARBA" id="ARBA00004298"/>
    </source>
</evidence>
<reference evidence="12" key="2">
    <citation type="submission" date="2016-06" db="EMBL/GenBank/DDBJ databases">
        <title>The genome of a short-lived fish provides insights into sex chromosome evolution and the genetic control of aging.</title>
        <authorList>
            <person name="Reichwald K."/>
            <person name="Felder M."/>
            <person name="Petzold A."/>
            <person name="Koch P."/>
            <person name="Groth M."/>
            <person name="Platzer M."/>
        </authorList>
    </citation>
    <scope>NUCLEOTIDE SEQUENCE</scope>
    <source>
        <tissue evidence="12">Brain</tissue>
    </source>
</reference>
<evidence type="ECO:0000256" key="11">
    <source>
        <dbReference type="PIRNR" id="PIRNR017834"/>
    </source>
</evidence>
<evidence type="ECO:0000256" key="10">
    <source>
        <dbReference type="ARBA" id="ARBA00023136"/>
    </source>
</evidence>
<evidence type="ECO:0000256" key="2">
    <source>
        <dbReference type="ARBA" id="ARBA00008674"/>
    </source>
</evidence>
<evidence type="ECO:0000256" key="7">
    <source>
        <dbReference type="ARBA" id="ARBA00022982"/>
    </source>
</evidence>
<gene>
    <name evidence="12" type="primary">NDUFC2</name>
</gene>
<accession>A0A1A8I972</accession>
<evidence type="ECO:0000256" key="4">
    <source>
        <dbReference type="ARBA" id="ARBA00022660"/>
    </source>
</evidence>
<evidence type="ECO:0000256" key="6">
    <source>
        <dbReference type="ARBA" id="ARBA00022792"/>
    </source>
</evidence>
<dbReference type="Pfam" id="PF06374">
    <property type="entry name" value="NDUF_C2"/>
    <property type="match status" value="1"/>
</dbReference>
<evidence type="ECO:0000256" key="3">
    <source>
        <dbReference type="ARBA" id="ARBA00022448"/>
    </source>
</evidence>
<keyword evidence="4 11" id="KW-0679">Respiratory chain</keyword>
<comment type="subcellular location">
    <subcellularLocation>
        <location evidence="1">Mitochondrion inner membrane</location>
        <topology evidence="1">Single-pass membrane protein</topology>
        <orientation evidence="1">Matrix side</orientation>
    </subcellularLocation>
</comment>
<keyword evidence="3 11" id="KW-0813">Transport</keyword>
<dbReference type="GO" id="GO:0005743">
    <property type="term" value="C:mitochondrial inner membrane"/>
    <property type="evidence" value="ECO:0007669"/>
    <property type="project" value="UniProtKB-SubCell"/>
</dbReference>
<dbReference type="GO" id="GO:0006120">
    <property type="term" value="P:mitochondrial electron transport, NADH to ubiquinone"/>
    <property type="evidence" value="ECO:0007669"/>
    <property type="project" value="InterPro"/>
</dbReference>
<keyword evidence="6 11" id="KW-0999">Mitochondrion inner membrane</keyword>
<dbReference type="EMBL" id="HAED01007804">
    <property type="protein sequence ID" value="SBQ94016.1"/>
    <property type="molecule type" value="Transcribed_RNA"/>
</dbReference>
<name>A0A1A8I972_NOTKU</name>
<keyword evidence="10 11" id="KW-0472">Membrane</keyword>
<comment type="function">
    <text evidence="11">Accessory subunit of the mitochondrial membrane respiratory chain NADH dehydrogenase (Complex I), that is believed not to be involved in catalysis. Complex I functions in the transfer of electrons from NADH to the respiratory chain. The immediate electron acceptor for the enzyme is believed to be ubiquinone.</text>
</comment>
<keyword evidence="9 11" id="KW-0496">Mitochondrion</keyword>
<keyword evidence="7 11" id="KW-0249">Electron transport</keyword>
<proteinExistence type="inferred from homology"/>
<dbReference type="InterPro" id="IPR009423">
    <property type="entry name" value="NDUC2"/>
</dbReference>
<evidence type="ECO:0000256" key="5">
    <source>
        <dbReference type="ARBA" id="ARBA00022692"/>
    </source>
</evidence>
<comment type="similarity">
    <text evidence="2 11">Belongs to the complex I NDUFC2 subunit family.</text>
</comment>
<evidence type="ECO:0000256" key="8">
    <source>
        <dbReference type="ARBA" id="ARBA00022989"/>
    </source>
</evidence>
<dbReference type="PIRSF" id="PIRSF017834">
    <property type="entry name" value="NADH-UbQ_OxRdtase_b14.5b"/>
    <property type="match status" value="1"/>
</dbReference>
<keyword evidence="8" id="KW-1133">Transmembrane helix</keyword>
<dbReference type="PANTHER" id="PTHR13099">
    <property type="entry name" value="NADH-UBIQUINONE OXIDOREDUCTASE SUBUNIT B14.5B"/>
    <property type="match status" value="1"/>
</dbReference>
<keyword evidence="5" id="KW-0812">Transmembrane</keyword>
<evidence type="ECO:0000313" key="12">
    <source>
        <dbReference type="EMBL" id="SBQ94016.1"/>
    </source>
</evidence>